<dbReference type="RefSeq" id="WP_097355625.1">
    <property type="nucleotide sequence ID" value="NZ_CAWNJE010000021.1"/>
</dbReference>
<dbReference type="Proteomes" id="UP000219020">
    <property type="component" value="Unassembled WGS sequence"/>
</dbReference>
<dbReference type="InterPro" id="IPR001041">
    <property type="entry name" value="2Fe-2S_ferredoxin-type"/>
</dbReference>
<dbReference type="InterPro" id="IPR012675">
    <property type="entry name" value="Beta-grasp_dom_sf"/>
</dbReference>
<feature type="domain" description="2Fe-2S ferredoxin-type" evidence="1">
    <location>
        <begin position="2"/>
        <end position="94"/>
    </location>
</feature>
<dbReference type="InterPro" id="IPR006058">
    <property type="entry name" value="2Fe2S_fd_BS"/>
</dbReference>
<comment type="caution">
    <text evidence="2">The sequence shown here is derived from an EMBL/GenBank/DDBJ whole genome shotgun (WGS) entry which is preliminary data.</text>
</comment>
<evidence type="ECO:0000259" key="1">
    <source>
        <dbReference type="PROSITE" id="PS51085"/>
    </source>
</evidence>
<reference evidence="3" key="1">
    <citation type="submission" date="2017-04" db="EMBL/GenBank/DDBJ databases">
        <title>Genome evolution of the luminous symbionts of deep sea anglerfish.</title>
        <authorList>
            <person name="Hendry T.A."/>
        </authorList>
    </citation>
    <scope>NUCLEOTIDE SEQUENCE [LARGE SCALE GENOMIC DNA]</scope>
</reference>
<keyword evidence="3" id="KW-1185">Reference proteome</keyword>
<dbReference type="CDD" id="cd00207">
    <property type="entry name" value="fer2"/>
    <property type="match status" value="1"/>
</dbReference>
<evidence type="ECO:0000313" key="2">
    <source>
        <dbReference type="EMBL" id="PCS24243.1"/>
    </source>
</evidence>
<proteinExistence type="predicted"/>
<sequence length="94" mass="10470">MAKVTFYKSGNSFDIPNNSSFIELEYFESNELPFGCHVAACATCVIDVIYGTQNISQKNEAEHDLLNDLDINGDKRRLGCQCVIHGDVTIEPLK</sequence>
<dbReference type="SUPFAM" id="SSF54292">
    <property type="entry name" value="2Fe-2S ferredoxin-like"/>
    <property type="match status" value="1"/>
</dbReference>
<protein>
    <recommendedName>
        <fullName evidence="1">2Fe-2S ferredoxin-type domain-containing protein</fullName>
    </recommendedName>
</protein>
<dbReference type="Gene3D" id="3.10.20.30">
    <property type="match status" value="1"/>
</dbReference>
<dbReference type="PROSITE" id="PS00197">
    <property type="entry name" value="2FE2S_FER_1"/>
    <property type="match status" value="1"/>
</dbReference>
<dbReference type="GeneID" id="66950757"/>
<name>A0A2A5T7T0_9GAMM</name>
<gene>
    <name evidence="2" type="ORF">BTN49_0061</name>
</gene>
<accession>A0A2A5T7T0</accession>
<dbReference type="PROSITE" id="PS51085">
    <property type="entry name" value="2FE2S_FER_2"/>
    <property type="match status" value="1"/>
</dbReference>
<dbReference type="AlphaFoldDB" id="A0A2A5T7T0"/>
<dbReference type="EMBL" id="NBYY01000002">
    <property type="protein sequence ID" value="PCS24243.1"/>
    <property type="molecule type" value="Genomic_DNA"/>
</dbReference>
<evidence type="ECO:0000313" key="3">
    <source>
        <dbReference type="Proteomes" id="UP000219020"/>
    </source>
</evidence>
<dbReference type="InterPro" id="IPR036010">
    <property type="entry name" value="2Fe-2S_ferredoxin-like_sf"/>
</dbReference>
<organism evidence="2 3">
    <name type="scientific">Candidatus Enterovibrio escicola</name>
    <dbReference type="NCBI Taxonomy" id="1927127"/>
    <lineage>
        <taxon>Bacteria</taxon>
        <taxon>Pseudomonadati</taxon>
        <taxon>Pseudomonadota</taxon>
        <taxon>Gammaproteobacteria</taxon>
        <taxon>Vibrionales</taxon>
        <taxon>Vibrionaceae</taxon>
        <taxon>Enterovibrio</taxon>
    </lineage>
</organism>
<dbReference type="GO" id="GO:0051537">
    <property type="term" value="F:2 iron, 2 sulfur cluster binding"/>
    <property type="evidence" value="ECO:0007669"/>
    <property type="project" value="InterPro"/>
</dbReference>
<dbReference type="Pfam" id="PF00111">
    <property type="entry name" value="Fer2"/>
    <property type="match status" value="1"/>
</dbReference>